<evidence type="ECO:0000313" key="3">
    <source>
        <dbReference type="EnsemblMetazoa" id="ASIC016456-PA"/>
    </source>
</evidence>
<evidence type="ECO:0000256" key="1">
    <source>
        <dbReference type="SAM" id="MobiDB-lite"/>
    </source>
</evidence>
<dbReference type="Proteomes" id="UP000030765">
    <property type="component" value="Unassembled WGS sequence"/>
</dbReference>
<protein>
    <submittedName>
        <fullName evidence="2 3">Alpha-L-arabinofuranosidase</fullName>
    </submittedName>
</protein>
<organism evidence="2">
    <name type="scientific">Anopheles sinensis</name>
    <name type="common">Mosquito</name>
    <dbReference type="NCBI Taxonomy" id="74873"/>
    <lineage>
        <taxon>Eukaryota</taxon>
        <taxon>Metazoa</taxon>
        <taxon>Ecdysozoa</taxon>
        <taxon>Arthropoda</taxon>
        <taxon>Hexapoda</taxon>
        <taxon>Insecta</taxon>
        <taxon>Pterygota</taxon>
        <taxon>Neoptera</taxon>
        <taxon>Endopterygota</taxon>
        <taxon>Diptera</taxon>
        <taxon>Nematocera</taxon>
        <taxon>Culicoidea</taxon>
        <taxon>Culicidae</taxon>
        <taxon>Anophelinae</taxon>
        <taxon>Anopheles</taxon>
    </lineage>
</organism>
<gene>
    <name evidence="2" type="ORF">ZHAS_00016456</name>
</gene>
<sequence length="181" mass="19081">MGKRKDDRTATAYNGPRKPRATPVCTRSPPWAANDRKGQKASLESLPESGSVSELPRVSGYRTLSLTPTGVFPADSTAEMLESRFSSVHFSFDPKIILPSTATGRPFSFGPGAKETTTTTITTRTTVKTNAQTSLLLGKKSLFANACSSIETGVGIPLESLAHGKVGGSVHAKSLLANRSG</sequence>
<reference evidence="2 4" key="1">
    <citation type="journal article" date="2014" name="BMC Genomics">
        <title>Genome sequence of Anopheles sinensis provides insight into genetics basis of mosquito competence for malaria parasites.</title>
        <authorList>
            <person name="Zhou D."/>
            <person name="Zhang D."/>
            <person name="Ding G."/>
            <person name="Shi L."/>
            <person name="Hou Q."/>
            <person name="Ye Y."/>
            <person name="Xu Y."/>
            <person name="Zhou H."/>
            <person name="Xiong C."/>
            <person name="Li S."/>
            <person name="Yu J."/>
            <person name="Hong S."/>
            <person name="Yu X."/>
            <person name="Zou P."/>
            <person name="Chen C."/>
            <person name="Chang X."/>
            <person name="Wang W."/>
            <person name="Lv Y."/>
            <person name="Sun Y."/>
            <person name="Ma L."/>
            <person name="Shen B."/>
            <person name="Zhu C."/>
        </authorList>
    </citation>
    <scope>NUCLEOTIDE SEQUENCE [LARGE SCALE GENOMIC DNA]</scope>
</reference>
<evidence type="ECO:0000313" key="4">
    <source>
        <dbReference type="Proteomes" id="UP000030765"/>
    </source>
</evidence>
<feature type="region of interest" description="Disordered" evidence="1">
    <location>
        <begin position="1"/>
        <end position="54"/>
    </location>
</feature>
<keyword evidence="4" id="KW-1185">Reference proteome</keyword>
<name>A0A084WE27_ANOSI</name>
<dbReference type="EMBL" id="KE525340">
    <property type="protein sequence ID" value="KFB48471.1"/>
    <property type="molecule type" value="Genomic_DNA"/>
</dbReference>
<dbReference type="AlphaFoldDB" id="A0A084WE27"/>
<reference evidence="3" key="2">
    <citation type="submission" date="2020-05" db="UniProtKB">
        <authorList>
            <consortium name="EnsemblMetazoa"/>
        </authorList>
    </citation>
    <scope>IDENTIFICATION</scope>
</reference>
<dbReference type="VEuPathDB" id="VectorBase:ASIC016456"/>
<evidence type="ECO:0000313" key="2">
    <source>
        <dbReference type="EMBL" id="KFB48471.1"/>
    </source>
</evidence>
<dbReference type="EMBL" id="ATLV01023118">
    <property type="status" value="NOT_ANNOTATED_CDS"/>
    <property type="molecule type" value="Genomic_DNA"/>
</dbReference>
<dbReference type="EnsemblMetazoa" id="ASIC016456-RA">
    <property type="protein sequence ID" value="ASIC016456-PA"/>
    <property type="gene ID" value="ASIC016456"/>
</dbReference>
<proteinExistence type="predicted"/>
<accession>A0A084WE27</accession>